<evidence type="ECO:0000256" key="1">
    <source>
        <dbReference type="SAM" id="MobiDB-lite"/>
    </source>
</evidence>
<proteinExistence type="predicted"/>
<dbReference type="EMBL" id="NQVE01000097">
    <property type="protein sequence ID" value="RAL48969.1"/>
    <property type="molecule type" value="Genomic_DNA"/>
</dbReference>
<protein>
    <submittedName>
        <fullName evidence="2">Uncharacterized protein</fullName>
    </submittedName>
</protein>
<sequence length="141" mass="16239">MAPVASAAKCNKDKEEDQTSSCNKSQNPGSPRHYQIDFSARSIRLTNNLTTVNMVTVMAAAWYNKDEEERVKRGSICCMYEGLFILFEIIGQEREREQPPLEIPNGSLSVRTVTHYHIWAVDIRRRNHWHSREGQPPIQKP</sequence>
<keyword evidence="3" id="KW-1185">Reference proteome</keyword>
<dbReference type="Proteomes" id="UP000249390">
    <property type="component" value="Unassembled WGS sequence"/>
</dbReference>
<dbReference type="AlphaFoldDB" id="A0A328DX49"/>
<name>A0A328DX49_9ASTE</name>
<comment type="caution">
    <text evidence="2">The sequence shown here is derived from an EMBL/GenBank/DDBJ whole genome shotgun (WGS) entry which is preliminary data.</text>
</comment>
<feature type="region of interest" description="Disordered" evidence="1">
    <location>
        <begin position="1"/>
        <end position="33"/>
    </location>
</feature>
<accession>A0A328DX49</accession>
<evidence type="ECO:0000313" key="3">
    <source>
        <dbReference type="Proteomes" id="UP000249390"/>
    </source>
</evidence>
<evidence type="ECO:0000313" key="2">
    <source>
        <dbReference type="EMBL" id="RAL48969.1"/>
    </source>
</evidence>
<gene>
    <name evidence="2" type="ORF">DM860_001289</name>
</gene>
<reference evidence="2 3" key="1">
    <citation type="submission" date="2018-06" db="EMBL/GenBank/DDBJ databases">
        <title>The Genome of Cuscuta australis (Dodder) Provides Insight into the Evolution of Plant Parasitism.</title>
        <authorList>
            <person name="Liu H."/>
        </authorList>
    </citation>
    <scope>NUCLEOTIDE SEQUENCE [LARGE SCALE GENOMIC DNA]</scope>
    <source>
        <strain evidence="3">cv. Yunnan</strain>
        <tissue evidence="2">Vines</tissue>
    </source>
</reference>
<organism evidence="2 3">
    <name type="scientific">Cuscuta australis</name>
    <dbReference type="NCBI Taxonomy" id="267555"/>
    <lineage>
        <taxon>Eukaryota</taxon>
        <taxon>Viridiplantae</taxon>
        <taxon>Streptophyta</taxon>
        <taxon>Embryophyta</taxon>
        <taxon>Tracheophyta</taxon>
        <taxon>Spermatophyta</taxon>
        <taxon>Magnoliopsida</taxon>
        <taxon>eudicotyledons</taxon>
        <taxon>Gunneridae</taxon>
        <taxon>Pentapetalae</taxon>
        <taxon>asterids</taxon>
        <taxon>lamiids</taxon>
        <taxon>Solanales</taxon>
        <taxon>Convolvulaceae</taxon>
        <taxon>Cuscuteae</taxon>
        <taxon>Cuscuta</taxon>
        <taxon>Cuscuta subgen. Grammica</taxon>
        <taxon>Cuscuta sect. Cleistogrammica</taxon>
    </lineage>
</organism>
<feature type="compositionally biased region" description="Polar residues" evidence="1">
    <location>
        <begin position="19"/>
        <end position="29"/>
    </location>
</feature>